<reference evidence="2" key="1">
    <citation type="submission" date="2016-03" db="EMBL/GenBank/DDBJ databases">
        <title>Microsymbionts genomes from the relict species Vavilovia formosa.</title>
        <authorList>
            <person name="Chirak E."/>
            <person name="Kimeklis A."/>
            <person name="Kopat V."/>
            <person name="Andronov E."/>
        </authorList>
    </citation>
    <scope>NUCLEOTIDE SEQUENCE [LARGE SCALE GENOMIC DNA]</scope>
    <source>
        <strain evidence="2">Vaf12</strain>
    </source>
</reference>
<dbReference type="Gene3D" id="3.30.70.100">
    <property type="match status" value="1"/>
</dbReference>
<comment type="caution">
    <text evidence="2">The sequence shown here is derived from an EMBL/GenBank/DDBJ whole genome shotgun (WGS) entry which is preliminary data.</text>
</comment>
<dbReference type="InterPro" id="IPR007138">
    <property type="entry name" value="ABM_dom"/>
</dbReference>
<name>A0A154IDD2_RHILE</name>
<dbReference type="Pfam" id="PF03992">
    <property type="entry name" value="ABM"/>
    <property type="match status" value="1"/>
</dbReference>
<sequence>MKCIVGFFMTKPGKRHAYLAAAQNHLEQSRLDPDCLYIELVPMPEHPDKILLAEAFTSEEAHRRHEDTDHMRALWAVGPTLLSHVVIDNVISAEVEHIDERFD</sequence>
<accession>A0A154IDD2</accession>
<protein>
    <submittedName>
        <fullName evidence="2">Antibiotic biosynthesis monooxygenase</fullName>
    </submittedName>
</protein>
<evidence type="ECO:0000313" key="2">
    <source>
        <dbReference type="EMBL" id="KZA98552.1"/>
    </source>
</evidence>
<dbReference type="GO" id="GO:0004497">
    <property type="term" value="F:monooxygenase activity"/>
    <property type="evidence" value="ECO:0007669"/>
    <property type="project" value="UniProtKB-KW"/>
</dbReference>
<evidence type="ECO:0000259" key="1">
    <source>
        <dbReference type="PROSITE" id="PS51725"/>
    </source>
</evidence>
<feature type="domain" description="ABM" evidence="1">
    <location>
        <begin position="2"/>
        <end position="91"/>
    </location>
</feature>
<organism evidence="2">
    <name type="scientific">Rhizobium leguminosarum</name>
    <dbReference type="NCBI Taxonomy" id="384"/>
    <lineage>
        <taxon>Bacteria</taxon>
        <taxon>Pseudomonadati</taxon>
        <taxon>Pseudomonadota</taxon>
        <taxon>Alphaproteobacteria</taxon>
        <taxon>Hyphomicrobiales</taxon>
        <taxon>Rhizobiaceae</taxon>
        <taxon>Rhizobium/Agrobacterium group</taxon>
        <taxon>Rhizobium</taxon>
    </lineage>
</organism>
<dbReference type="PROSITE" id="PS51725">
    <property type="entry name" value="ABM"/>
    <property type="match status" value="1"/>
</dbReference>
<keyword evidence="2" id="KW-0560">Oxidoreductase</keyword>
<dbReference type="EMBL" id="LVYU01000114">
    <property type="protein sequence ID" value="KZA98552.1"/>
    <property type="molecule type" value="Genomic_DNA"/>
</dbReference>
<proteinExistence type="predicted"/>
<dbReference type="SUPFAM" id="SSF54909">
    <property type="entry name" value="Dimeric alpha+beta barrel"/>
    <property type="match status" value="1"/>
</dbReference>
<dbReference type="RefSeq" id="WP_003540780.1">
    <property type="nucleotide sequence ID" value="NZ_CP171844.1"/>
</dbReference>
<gene>
    <name evidence="2" type="ORF">A4A59_27125</name>
</gene>
<dbReference type="InterPro" id="IPR011008">
    <property type="entry name" value="Dimeric_a/b-barrel"/>
</dbReference>
<dbReference type="AlphaFoldDB" id="A0A154IDD2"/>
<keyword evidence="2" id="KW-0503">Monooxygenase</keyword>